<reference evidence="2" key="1">
    <citation type="journal article" date="2023" name="G3 (Bethesda)">
        <title>Genome assembly and association tests identify interacting loci associated with vigor, precocity, and sex in interspecific pistachio rootstocks.</title>
        <authorList>
            <person name="Palmer W."/>
            <person name="Jacygrad E."/>
            <person name="Sagayaradj S."/>
            <person name="Cavanaugh K."/>
            <person name="Han R."/>
            <person name="Bertier L."/>
            <person name="Beede B."/>
            <person name="Kafkas S."/>
            <person name="Golino D."/>
            <person name="Preece J."/>
            <person name="Michelmore R."/>
        </authorList>
    </citation>
    <scope>NUCLEOTIDE SEQUENCE [LARGE SCALE GENOMIC DNA]</scope>
</reference>
<evidence type="ECO:0000313" key="1">
    <source>
        <dbReference type="EMBL" id="KAJ0102508.1"/>
    </source>
</evidence>
<accession>A0ACC1BU46</accession>
<dbReference type="EMBL" id="CM047899">
    <property type="protein sequence ID" value="KAJ0102508.1"/>
    <property type="molecule type" value="Genomic_DNA"/>
</dbReference>
<evidence type="ECO:0000313" key="2">
    <source>
        <dbReference type="Proteomes" id="UP001164250"/>
    </source>
</evidence>
<sequence>MYAIMQILLNLSCKCQAFAFCDSSLPYAVRVKDLVSRMTLAEKVKQLGPMATGVPRVVPSATMFPAVILTTASFNESLWKKIGEAISTEARAMYNLGRIGLTFWSPNVNIDVKGHKKYKDLNSRPLKVSSCCKHYVAYDLENWTGGDRLNFDSRVTEQDMVETFQRPFEMCVKEGDASSIMCSYNSVNGTPSCADPKLLNQTVRGKWDLHGCRYGMWYVLHQLHNKCSATREGYPCQYTSPIAGFSAYANVTYQKGCRHISCKNGSLIFPAVEASKTADATIILAGLGLSIEDEKLDRENLLLPGYQTELINQPSYGLAILDKDGGQAIADVVFGKYNPGGRLPITWYEADYVNKLPVTSMPLRPIPNLGYPGRTYKFFDGSTVYPFGYGLSYTQFKYNITSSNCSLSIKLDKFQPCRNINYINGTQKPQCPATLVDDLKCEEFIQFQMAVQNVGNVDGSEVILVYSKPPNGIAGTHIKQVIGFQRVFVEAGQTKMVNFAVNACKSLRIVDKAANILLPSGQHTIIVGDSGLSFPFNVNFSHLKACNITIFRLYGQDHLSSP</sequence>
<dbReference type="Proteomes" id="UP001164250">
    <property type="component" value="Chromosome 3"/>
</dbReference>
<keyword evidence="2" id="KW-1185">Reference proteome</keyword>
<organism evidence="1 2">
    <name type="scientific">Pistacia atlantica</name>
    <dbReference type="NCBI Taxonomy" id="434234"/>
    <lineage>
        <taxon>Eukaryota</taxon>
        <taxon>Viridiplantae</taxon>
        <taxon>Streptophyta</taxon>
        <taxon>Embryophyta</taxon>
        <taxon>Tracheophyta</taxon>
        <taxon>Spermatophyta</taxon>
        <taxon>Magnoliopsida</taxon>
        <taxon>eudicotyledons</taxon>
        <taxon>Gunneridae</taxon>
        <taxon>Pentapetalae</taxon>
        <taxon>rosids</taxon>
        <taxon>malvids</taxon>
        <taxon>Sapindales</taxon>
        <taxon>Anacardiaceae</taxon>
        <taxon>Pistacia</taxon>
    </lineage>
</organism>
<name>A0ACC1BU46_9ROSI</name>
<protein>
    <submittedName>
        <fullName evidence="1">Uncharacterized protein</fullName>
    </submittedName>
</protein>
<proteinExistence type="predicted"/>
<comment type="caution">
    <text evidence="1">The sequence shown here is derived from an EMBL/GenBank/DDBJ whole genome shotgun (WGS) entry which is preliminary data.</text>
</comment>
<gene>
    <name evidence="1" type="ORF">Patl1_04209</name>
</gene>